<feature type="domain" description="Creatinase N-terminal" evidence="7">
    <location>
        <begin position="15"/>
        <end position="147"/>
    </location>
</feature>
<dbReference type="EC" id="3.4.11.9" evidence="9"/>
<dbReference type="InterPro" id="IPR000587">
    <property type="entry name" value="Creatinase_N"/>
</dbReference>
<dbReference type="CDD" id="cd01085">
    <property type="entry name" value="APP"/>
    <property type="match status" value="1"/>
</dbReference>
<dbReference type="Pfam" id="PF01321">
    <property type="entry name" value="Creatinase_N"/>
    <property type="match status" value="1"/>
</dbReference>
<dbReference type="Gene3D" id="3.40.350.10">
    <property type="entry name" value="Creatinase/prolidase N-terminal domain"/>
    <property type="match status" value="2"/>
</dbReference>
<keyword evidence="9" id="KW-0645">Protease</keyword>
<dbReference type="GO" id="GO:0046872">
    <property type="term" value="F:metal ion binding"/>
    <property type="evidence" value="ECO:0007669"/>
    <property type="project" value="UniProtKB-KW"/>
</dbReference>
<sequence length="608" mass="67922">MGAINTGVVQTSALVQQLREKMRAHNLQAYIVPSEDEHASEYPSDADLLRGYISGFNGSAGCALVTMKEALLFTDGRYFLQASQQLEPNVWTLMKMGEPGVPTWQAWLVDELPGKSRVGVDPKVIGAEEALELSSSLRSVSSSLVPLRENLVAEIWNDRPERPQEPIRTLPESITGRSFQDKLTELRDEIRKKRAQGFVATMLDEVAWLFNLRGNDVPYNPVFFAFAIVTLDACTMYVHDSQVGDEVRQHLGTSVQIRPYEAFYDDLKALNIQALIGKRASWAVYEALGADHAKIARSIIVDQKSIKNAVEQEGFREAHIRDGAALVSYFAWLEEALQSSQRVSETEGATKLEQFRAAQADFRGLSFTTISSTGPNGAIIHYAPPEEGSPAIDRNDLYVCDSGGHFTFGTTDVTRTLHFGTPTEEQRRCFTRVLQGHIAIDTLVFPNNTTGYVIDALARAPGWRDHLEYRHGTGHGVGHYLNVHEPPMGIGTRAVFNETGLKAGMVLSNEPGYYLDGKWGIRIENLVIVQPHKLPSGEEPPTSKGFLQFERITMCPIQTKLMDPTLMTPDERAWVNEYHDEVLEKLRPRLAGDERALRWLEKECAPRL</sequence>
<dbReference type="InterPro" id="IPR036005">
    <property type="entry name" value="Creatinase/aminopeptidase-like"/>
</dbReference>
<dbReference type="InterPro" id="IPR029149">
    <property type="entry name" value="Creatin/AminoP/Spt16_N"/>
</dbReference>
<dbReference type="Pfam" id="PF00557">
    <property type="entry name" value="Peptidase_M24"/>
    <property type="match status" value="1"/>
</dbReference>
<dbReference type="Pfam" id="PF16189">
    <property type="entry name" value="Creatinase_N_2"/>
    <property type="match status" value="1"/>
</dbReference>
<evidence type="ECO:0000256" key="5">
    <source>
        <dbReference type="ARBA" id="ARBA00023211"/>
    </source>
</evidence>
<dbReference type="InterPro" id="IPR000994">
    <property type="entry name" value="Pept_M24"/>
</dbReference>
<dbReference type="FunFam" id="3.90.230.10:FF:000007">
    <property type="entry name" value="Xaa-Pro aminopeptidase P"/>
    <property type="match status" value="1"/>
</dbReference>
<accession>A0AAF0EI52</accession>
<dbReference type="InterPro" id="IPR050422">
    <property type="entry name" value="X-Pro_aminopeptidase_P"/>
</dbReference>
<evidence type="ECO:0000259" key="7">
    <source>
        <dbReference type="Pfam" id="PF01321"/>
    </source>
</evidence>
<name>A0AAF0EI52_9BASI</name>
<dbReference type="EMBL" id="CP119902">
    <property type="protein sequence ID" value="WFD23131.1"/>
    <property type="molecule type" value="Genomic_DNA"/>
</dbReference>
<keyword evidence="9" id="KW-0031">Aminopeptidase</keyword>
<dbReference type="InterPro" id="IPR033740">
    <property type="entry name" value="Pept_M24B"/>
</dbReference>
<comment type="similarity">
    <text evidence="2">Belongs to the peptidase M24B family.</text>
</comment>
<gene>
    <name evidence="9" type="ORF">MEQU1_001817</name>
</gene>
<evidence type="ECO:0000259" key="6">
    <source>
        <dbReference type="Pfam" id="PF00557"/>
    </source>
</evidence>
<evidence type="ECO:0000313" key="10">
    <source>
        <dbReference type="Proteomes" id="UP001214415"/>
    </source>
</evidence>
<dbReference type="PANTHER" id="PTHR43763:SF6">
    <property type="entry name" value="XAA-PRO AMINOPEPTIDASE 1"/>
    <property type="match status" value="1"/>
</dbReference>
<protein>
    <submittedName>
        <fullName evidence="9">Xaa-Pro aminopeptidase</fullName>
        <ecNumber evidence="9">3.4.11.9</ecNumber>
    </submittedName>
</protein>
<dbReference type="SUPFAM" id="SSF53092">
    <property type="entry name" value="Creatinase/prolidase N-terminal domain"/>
    <property type="match status" value="1"/>
</dbReference>
<evidence type="ECO:0000256" key="1">
    <source>
        <dbReference type="ARBA" id="ARBA00001936"/>
    </source>
</evidence>
<dbReference type="Gene3D" id="3.90.230.10">
    <property type="entry name" value="Creatinase/methionine aminopeptidase superfamily"/>
    <property type="match status" value="1"/>
</dbReference>
<feature type="domain" description="Peptidase M24 C-terminal" evidence="8">
    <location>
        <begin position="545"/>
        <end position="606"/>
    </location>
</feature>
<dbReference type="PANTHER" id="PTHR43763">
    <property type="entry name" value="XAA-PRO AMINOPEPTIDASE 1"/>
    <property type="match status" value="1"/>
</dbReference>
<comment type="cofactor">
    <cofactor evidence="1">
        <name>Mn(2+)</name>
        <dbReference type="ChEBI" id="CHEBI:29035"/>
    </cofactor>
</comment>
<feature type="domain" description="Peptidase M24" evidence="6">
    <location>
        <begin position="314"/>
        <end position="530"/>
    </location>
</feature>
<dbReference type="GO" id="GO:0070006">
    <property type="term" value="F:metalloaminopeptidase activity"/>
    <property type="evidence" value="ECO:0007669"/>
    <property type="project" value="InterPro"/>
</dbReference>
<keyword evidence="4 9" id="KW-0378">Hydrolase</keyword>
<reference evidence="9" key="1">
    <citation type="submission" date="2023-03" db="EMBL/GenBank/DDBJ databases">
        <title>Mating type loci evolution in Malassezia.</title>
        <authorList>
            <person name="Coelho M.A."/>
        </authorList>
    </citation>
    <scope>NUCLEOTIDE SEQUENCE</scope>
    <source>
        <strain evidence="9">CBS 12830</strain>
    </source>
</reference>
<dbReference type="SUPFAM" id="SSF55920">
    <property type="entry name" value="Creatinase/aminopeptidase"/>
    <property type="match status" value="1"/>
</dbReference>
<evidence type="ECO:0000259" key="8">
    <source>
        <dbReference type="Pfam" id="PF16188"/>
    </source>
</evidence>
<evidence type="ECO:0000313" key="9">
    <source>
        <dbReference type="EMBL" id="WFD23131.1"/>
    </source>
</evidence>
<dbReference type="AlphaFoldDB" id="A0AAF0EI52"/>
<evidence type="ECO:0000256" key="3">
    <source>
        <dbReference type="ARBA" id="ARBA00022723"/>
    </source>
</evidence>
<proteinExistence type="inferred from homology"/>
<evidence type="ECO:0000256" key="2">
    <source>
        <dbReference type="ARBA" id="ARBA00008766"/>
    </source>
</evidence>
<dbReference type="InterPro" id="IPR032416">
    <property type="entry name" value="Peptidase_M24_C"/>
</dbReference>
<organism evidence="9 10">
    <name type="scientific">Malassezia equina</name>
    <dbReference type="NCBI Taxonomy" id="1381935"/>
    <lineage>
        <taxon>Eukaryota</taxon>
        <taxon>Fungi</taxon>
        <taxon>Dikarya</taxon>
        <taxon>Basidiomycota</taxon>
        <taxon>Ustilaginomycotina</taxon>
        <taxon>Malasseziomycetes</taxon>
        <taxon>Malasseziales</taxon>
        <taxon>Malasseziaceae</taxon>
        <taxon>Malassezia</taxon>
    </lineage>
</organism>
<dbReference type="Proteomes" id="UP001214415">
    <property type="component" value="Chromosome 3"/>
</dbReference>
<keyword evidence="3" id="KW-0479">Metal-binding</keyword>
<keyword evidence="10" id="KW-1185">Reference proteome</keyword>
<dbReference type="GO" id="GO:0005737">
    <property type="term" value="C:cytoplasm"/>
    <property type="evidence" value="ECO:0007669"/>
    <property type="project" value="UniProtKB-ARBA"/>
</dbReference>
<keyword evidence="5" id="KW-0464">Manganese</keyword>
<dbReference type="FunFam" id="3.40.350.10:FF:000003">
    <property type="entry name" value="Xaa-pro aminopeptidase P"/>
    <property type="match status" value="1"/>
</dbReference>
<evidence type="ECO:0000256" key="4">
    <source>
        <dbReference type="ARBA" id="ARBA00022801"/>
    </source>
</evidence>
<dbReference type="Pfam" id="PF16188">
    <property type="entry name" value="Peptidase_M24_C"/>
    <property type="match status" value="1"/>
</dbReference>